<proteinExistence type="predicted"/>
<evidence type="ECO:0000313" key="3">
    <source>
        <dbReference type="Proteomes" id="UP000028194"/>
    </source>
</evidence>
<dbReference type="EMBL" id="CP007174">
    <property type="protein sequence ID" value="AIF82781.1"/>
    <property type="molecule type" value="Genomic_DNA"/>
</dbReference>
<keyword evidence="1" id="KW-1133">Transmembrane helix</keyword>
<dbReference type="KEGG" id="nev:NTE_00701"/>
<feature type="transmembrane region" description="Helical" evidence="1">
    <location>
        <begin position="110"/>
        <end position="131"/>
    </location>
</feature>
<name>A0A075MMW2_9ARCH</name>
<evidence type="ECO:0000256" key="1">
    <source>
        <dbReference type="SAM" id="Phobius"/>
    </source>
</evidence>
<sequence length="178" mass="21133">MFCKGVHFRNREPCSSALDLYLLSLVDLVIYYDRRRSKGDQKRDLPEICGVLKWELNSRILLRWLCYSDLHMLAKKASLRRPKFFLFIREFLTRRTFTFGMDGMARNSSYPIMLSAIYPALTLYTVIHGMLKCLRFMLPLPFNRHGRGYNNYPLITALKAFFIWYFCRSALWPSSVYV</sequence>
<dbReference type="HOGENOM" id="CLU_1507318_0_0_2"/>
<accession>A0A075MMW2</accession>
<organism evidence="2 3">
    <name type="scientific">Candidatus Nitrososphaera evergladensis SR1</name>
    <dbReference type="NCBI Taxonomy" id="1459636"/>
    <lineage>
        <taxon>Archaea</taxon>
        <taxon>Nitrososphaerota</taxon>
        <taxon>Nitrososphaeria</taxon>
        <taxon>Nitrososphaerales</taxon>
        <taxon>Nitrososphaeraceae</taxon>
        <taxon>Nitrososphaera</taxon>
    </lineage>
</organism>
<dbReference type="AlphaFoldDB" id="A0A075MMW2"/>
<evidence type="ECO:0000313" key="2">
    <source>
        <dbReference type="EMBL" id="AIF82781.1"/>
    </source>
</evidence>
<reference evidence="2 3" key="1">
    <citation type="journal article" date="2014" name="PLoS ONE">
        <title>Genome Sequence of Candidatus Nitrososphaera evergladensis from Group I.1b Enriched from Everglades Soil Reveals Novel Genomic Features of the Ammonia-Oxidizing Archaea.</title>
        <authorList>
            <person name="Zhalnina K.V."/>
            <person name="Dias R."/>
            <person name="Leonard M.T."/>
            <person name="Dorr de Quadros P."/>
            <person name="Camargo F.A."/>
            <person name="Drew J.C."/>
            <person name="Farmerie W.G."/>
            <person name="Daroub S.H."/>
            <person name="Triplett E.W."/>
        </authorList>
    </citation>
    <scope>NUCLEOTIDE SEQUENCE [LARGE SCALE GENOMIC DNA]</scope>
    <source>
        <strain evidence="2 3">SR1</strain>
    </source>
</reference>
<keyword evidence="1" id="KW-0812">Transmembrane</keyword>
<dbReference type="Proteomes" id="UP000028194">
    <property type="component" value="Chromosome"/>
</dbReference>
<protein>
    <submittedName>
        <fullName evidence="2">Uncharacterized protein</fullName>
    </submittedName>
</protein>
<keyword evidence="3" id="KW-1185">Reference proteome</keyword>
<gene>
    <name evidence="2" type="ORF">NTE_00701</name>
</gene>
<keyword evidence="1" id="KW-0472">Membrane</keyword>